<dbReference type="RefSeq" id="WP_283870639.1">
    <property type="nucleotide sequence ID" value="NZ_CP126101.1"/>
</dbReference>
<protein>
    <submittedName>
        <fullName evidence="1">Uncharacterized protein</fullName>
    </submittedName>
</protein>
<name>A0AAX3X0H4_9BACI</name>
<reference evidence="1" key="1">
    <citation type="submission" date="2023-05" db="EMBL/GenBank/DDBJ databases">
        <title>Comparative genomics of Bacillaceae isolates and their secondary metabolite potential.</title>
        <authorList>
            <person name="Song L."/>
            <person name="Nielsen L.J."/>
            <person name="Mohite O."/>
            <person name="Xu X."/>
            <person name="Weber T."/>
            <person name="Kovacs A.T."/>
        </authorList>
    </citation>
    <scope>NUCLEOTIDE SEQUENCE</scope>
    <source>
        <strain evidence="1">LY1</strain>
    </source>
</reference>
<dbReference type="AlphaFoldDB" id="A0AAX3X0H4"/>
<organism evidence="1 2">
    <name type="scientific">Lysinibacillus pakistanensis</name>
    <dbReference type="NCBI Taxonomy" id="759811"/>
    <lineage>
        <taxon>Bacteria</taxon>
        <taxon>Bacillati</taxon>
        <taxon>Bacillota</taxon>
        <taxon>Bacilli</taxon>
        <taxon>Bacillales</taxon>
        <taxon>Bacillaceae</taxon>
        <taxon>Lysinibacillus</taxon>
    </lineage>
</organism>
<evidence type="ECO:0000313" key="2">
    <source>
        <dbReference type="Proteomes" id="UP001178322"/>
    </source>
</evidence>
<gene>
    <name evidence="1" type="ORF">QNH24_02710</name>
</gene>
<dbReference type="Proteomes" id="UP001178322">
    <property type="component" value="Chromosome"/>
</dbReference>
<sequence>MKISSLIEHERISPSNRKKVLQRKEAGDAYRKNALYFQPKKNPILQELENLLLGQKDLDLYEQQKEESQEVTPHQQAIFQEMEQTKKNVLAHEQANKMVSSEGVESISSSQLSDDEDVVGINPENTLRILEQVRNAALTPAQPSTQDLRIAASANAQIQQIQAQLQGQEFNQNVITDNEPAYFNEGIEVKVPERFSKELILNPFADTIFGKSYGEAFKALTFKHASEKYATHIQMAKNGYRLGNEATFSMIA</sequence>
<accession>A0AAX3X0H4</accession>
<proteinExistence type="predicted"/>
<evidence type="ECO:0000313" key="1">
    <source>
        <dbReference type="EMBL" id="WHY52162.1"/>
    </source>
</evidence>
<dbReference type="EMBL" id="CP126101">
    <property type="protein sequence ID" value="WHY52162.1"/>
    <property type="molecule type" value="Genomic_DNA"/>
</dbReference>